<evidence type="ECO:0000256" key="5">
    <source>
        <dbReference type="ARBA" id="ARBA00022989"/>
    </source>
</evidence>
<proteinExistence type="inferred from homology"/>
<feature type="transmembrane region" description="Helical" evidence="8">
    <location>
        <begin position="175"/>
        <end position="202"/>
    </location>
</feature>
<dbReference type="RefSeq" id="WP_326927492.1">
    <property type="nucleotide sequence ID" value="NZ_CP123443.1"/>
</dbReference>
<sequence>MQAVLEQILTAQFLVEGVLPLFLWLLAYYTVAFFLRRFRKKGLIGDSWCQAWHYLGWVFYSIALYQPVGVIFPGFNESLQQFSGVFTSPLWGKESGPSLLSLLFLLPVFFLSGRLANACSRLFGLYLERNRKATTYLSKSNIQPLLTLSRYILILIFFLFGINLVGINLASLGVLIGALGLGVGFGLQSMAANFVSGISLLFNGHIRKGDFIRTPGALGTVERIGLFSTIVLTLEYKNLIVPNQYLLNEIMENASSGNSMVQLHMPVGVAYESDLELVLKLIRQILQRNPYYPTEADISVFKGETRDEAQSGVGEEAESGGKKPENSGVQRSAENREKTGQSTAKVLTQPEKMPGEQSGSSVNTQTAEVNSLKTKVPGSNVGGEGTLAMGAARKTAENTGPEPEPQAGSKTGALGKTDQWADRAQTFGNDVWLKEFGASAINFEVRMMIENISAYRPATHWFYMEVWKIFRDHGITIPFTQVDLHVHNADAVKAHAVTGFGS</sequence>
<protein>
    <submittedName>
        <fullName evidence="10">Mechanosensitive ion channel</fullName>
    </submittedName>
</protein>
<comment type="subcellular location">
    <subcellularLocation>
        <location evidence="1">Cell membrane</location>
        <topology evidence="1">Multi-pass membrane protein</topology>
    </subcellularLocation>
</comment>
<organism evidence="10 11">
    <name type="scientific">Candidatus Haliotispira prima</name>
    <dbReference type="NCBI Taxonomy" id="3034016"/>
    <lineage>
        <taxon>Bacteria</taxon>
        <taxon>Pseudomonadati</taxon>
        <taxon>Spirochaetota</taxon>
        <taxon>Spirochaetia</taxon>
        <taxon>Spirochaetales</taxon>
        <taxon>Spirochaetaceae</taxon>
        <taxon>Candidatus Haliotispira</taxon>
    </lineage>
</organism>
<gene>
    <name evidence="10" type="ORF">P0082_00195</name>
</gene>
<keyword evidence="5 8" id="KW-1133">Transmembrane helix</keyword>
<feature type="transmembrane region" description="Helical" evidence="8">
    <location>
        <begin position="55"/>
        <end position="75"/>
    </location>
</feature>
<dbReference type="SUPFAM" id="SSF82689">
    <property type="entry name" value="Mechanosensitive channel protein MscS (YggB), C-terminal domain"/>
    <property type="match status" value="2"/>
</dbReference>
<dbReference type="SUPFAM" id="SSF50182">
    <property type="entry name" value="Sm-like ribonucleoproteins"/>
    <property type="match status" value="1"/>
</dbReference>
<dbReference type="EMBL" id="CP123443">
    <property type="protein sequence ID" value="WGK69310.1"/>
    <property type="molecule type" value="Genomic_DNA"/>
</dbReference>
<evidence type="ECO:0000256" key="1">
    <source>
        <dbReference type="ARBA" id="ARBA00004651"/>
    </source>
</evidence>
<dbReference type="Gene3D" id="2.30.30.60">
    <property type="match status" value="1"/>
</dbReference>
<feature type="domain" description="Mechanosensitive ion channel MscS" evidence="9">
    <location>
        <begin position="191"/>
        <end position="255"/>
    </location>
</feature>
<evidence type="ECO:0000256" key="2">
    <source>
        <dbReference type="ARBA" id="ARBA00008017"/>
    </source>
</evidence>
<evidence type="ECO:0000256" key="4">
    <source>
        <dbReference type="ARBA" id="ARBA00022692"/>
    </source>
</evidence>
<dbReference type="SUPFAM" id="SSF82861">
    <property type="entry name" value="Mechanosensitive channel protein MscS (YggB), transmembrane region"/>
    <property type="match status" value="1"/>
</dbReference>
<dbReference type="InterPro" id="IPR010920">
    <property type="entry name" value="LSM_dom_sf"/>
</dbReference>
<feature type="compositionally biased region" description="Polar residues" evidence="7">
    <location>
        <begin position="357"/>
        <end position="373"/>
    </location>
</feature>
<dbReference type="InterPro" id="IPR023408">
    <property type="entry name" value="MscS_beta-dom_sf"/>
</dbReference>
<evidence type="ECO:0000256" key="8">
    <source>
        <dbReference type="SAM" id="Phobius"/>
    </source>
</evidence>
<dbReference type="InterPro" id="IPR011014">
    <property type="entry name" value="MscS_channel_TM-2"/>
</dbReference>
<dbReference type="PANTHER" id="PTHR30347:SF1">
    <property type="entry name" value="MECHANOSENSITIVE CHANNEL MSCK"/>
    <property type="match status" value="1"/>
</dbReference>
<name>A0ABY8MIB4_9SPIO</name>
<dbReference type="InterPro" id="IPR006685">
    <property type="entry name" value="MscS_channel_2nd"/>
</dbReference>
<reference evidence="10 11" key="1">
    <citation type="submission" date="2023-04" db="EMBL/GenBank/DDBJ databases">
        <title>Spirochaete genome identified in red abalone sample constitutes a novel genus.</title>
        <authorList>
            <person name="Sharma S.P."/>
            <person name="Purcell C.M."/>
            <person name="Hyde J.R."/>
            <person name="Severin A.J."/>
        </authorList>
    </citation>
    <scope>NUCLEOTIDE SEQUENCE [LARGE SCALE GENOMIC DNA]</scope>
    <source>
        <strain evidence="10 11">SP-2023</strain>
    </source>
</reference>
<evidence type="ECO:0000256" key="6">
    <source>
        <dbReference type="ARBA" id="ARBA00023136"/>
    </source>
</evidence>
<keyword evidence="3" id="KW-1003">Cell membrane</keyword>
<dbReference type="InterPro" id="IPR011066">
    <property type="entry name" value="MscS_channel_C_sf"/>
</dbReference>
<evidence type="ECO:0000256" key="3">
    <source>
        <dbReference type="ARBA" id="ARBA00022475"/>
    </source>
</evidence>
<evidence type="ECO:0000259" key="9">
    <source>
        <dbReference type="Pfam" id="PF00924"/>
    </source>
</evidence>
<keyword evidence="6 8" id="KW-0472">Membrane</keyword>
<comment type="similarity">
    <text evidence="2">Belongs to the MscS (TC 1.A.23) family.</text>
</comment>
<feature type="transmembrane region" description="Helical" evidence="8">
    <location>
        <begin position="12"/>
        <end position="35"/>
    </location>
</feature>
<evidence type="ECO:0000313" key="10">
    <source>
        <dbReference type="EMBL" id="WGK69310.1"/>
    </source>
</evidence>
<accession>A0ABY8MIB4</accession>
<dbReference type="Gene3D" id="3.30.70.100">
    <property type="match status" value="1"/>
</dbReference>
<evidence type="ECO:0000256" key="7">
    <source>
        <dbReference type="SAM" id="MobiDB-lite"/>
    </source>
</evidence>
<evidence type="ECO:0000313" key="11">
    <source>
        <dbReference type="Proteomes" id="UP001228690"/>
    </source>
</evidence>
<feature type="transmembrane region" description="Helical" evidence="8">
    <location>
        <begin position="99"/>
        <end position="127"/>
    </location>
</feature>
<dbReference type="PANTHER" id="PTHR30347">
    <property type="entry name" value="POTASSIUM CHANNEL RELATED"/>
    <property type="match status" value="1"/>
</dbReference>
<feature type="region of interest" description="Disordered" evidence="7">
    <location>
        <begin position="305"/>
        <end position="414"/>
    </location>
</feature>
<keyword evidence="11" id="KW-1185">Reference proteome</keyword>
<dbReference type="Proteomes" id="UP001228690">
    <property type="component" value="Chromosome"/>
</dbReference>
<dbReference type="Gene3D" id="1.10.287.1260">
    <property type="match status" value="1"/>
</dbReference>
<dbReference type="Pfam" id="PF00924">
    <property type="entry name" value="MS_channel_2nd"/>
    <property type="match status" value="1"/>
</dbReference>
<feature type="transmembrane region" description="Helical" evidence="8">
    <location>
        <begin position="148"/>
        <end position="169"/>
    </location>
</feature>
<dbReference type="InterPro" id="IPR052702">
    <property type="entry name" value="MscS-like_channel"/>
</dbReference>
<keyword evidence="4 8" id="KW-0812">Transmembrane</keyword>